<protein>
    <submittedName>
        <fullName evidence="1">Uncharacterized protein</fullName>
    </submittedName>
</protein>
<sequence length="42" mass="4968">MGTEAFRRRLTIIRRPSLIWLQPQFPRGPGAMPNRFCQPAWN</sequence>
<evidence type="ECO:0000313" key="2">
    <source>
        <dbReference type="Proteomes" id="UP000011529"/>
    </source>
</evidence>
<evidence type="ECO:0000313" key="1">
    <source>
        <dbReference type="EMBL" id="EMB15368.1"/>
    </source>
</evidence>
<proteinExistence type="predicted"/>
<dbReference type="Proteomes" id="UP000011529">
    <property type="component" value="Unassembled WGS sequence"/>
</dbReference>
<reference evidence="1" key="1">
    <citation type="submission" date="2012-11" db="EMBL/GenBank/DDBJ databases">
        <title>Permanent draft genomes of Rhodopirellula europaea strain SH398 and 6C.</title>
        <authorList>
            <person name="Richter M."/>
            <person name="Richter-Heitmann T."/>
            <person name="Frank C."/>
            <person name="Harder J."/>
            <person name="Glockner F.O."/>
        </authorList>
    </citation>
    <scope>NUCLEOTIDE SEQUENCE</scope>
    <source>
        <strain evidence="1">6C</strain>
    </source>
</reference>
<accession>M2B0R0</accession>
<name>M2B0R0_9BACT</name>
<dbReference type="AlphaFoldDB" id="M2B0R0"/>
<dbReference type="PATRIC" id="fig|1263867.3.peg.4190"/>
<comment type="caution">
    <text evidence="1">The sequence shown here is derived from an EMBL/GenBank/DDBJ whole genome shotgun (WGS) entry which is preliminary data.</text>
</comment>
<dbReference type="EMBL" id="ANMO01000177">
    <property type="protein sequence ID" value="EMB15368.1"/>
    <property type="molecule type" value="Genomic_DNA"/>
</dbReference>
<keyword evidence="2" id="KW-1185">Reference proteome</keyword>
<organism evidence="1 2">
    <name type="scientific">Rhodopirellula europaea 6C</name>
    <dbReference type="NCBI Taxonomy" id="1263867"/>
    <lineage>
        <taxon>Bacteria</taxon>
        <taxon>Pseudomonadati</taxon>
        <taxon>Planctomycetota</taxon>
        <taxon>Planctomycetia</taxon>
        <taxon>Pirellulales</taxon>
        <taxon>Pirellulaceae</taxon>
        <taxon>Rhodopirellula</taxon>
    </lineage>
</organism>
<reference evidence="1" key="2">
    <citation type="journal article" date="2013" name="Mar. Genomics">
        <title>Expression of sulfatases in Rhodopirellula baltica and the diversity of sulfatases in the genus Rhodopirellula.</title>
        <authorList>
            <person name="Wegner C.E."/>
            <person name="Richter-Heitmann T."/>
            <person name="Klindworth A."/>
            <person name="Klockow C."/>
            <person name="Richter M."/>
            <person name="Achstetter T."/>
            <person name="Glockner F.O."/>
            <person name="Harder J."/>
        </authorList>
    </citation>
    <scope>NUCLEOTIDE SEQUENCE [LARGE SCALE GENOMIC DNA]</scope>
    <source>
        <strain evidence="1">6C</strain>
    </source>
</reference>
<gene>
    <name evidence="1" type="ORF">RE6C_03914</name>
</gene>